<evidence type="ECO:0000313" key="15">
    <source>
        <dbReference type="Proteomes" id="UP000441208"/>
    </source>
</evidence>
<protein>
    <submittedName>
        <fullName evidence="8">Uncharacterized protein</fullName>
    </submittedName>
</protein>
<gene>
    <name evidence="9" type="ORF">PF001_g30875</name>
    <name evidence="8" type="ORF">PF002_g32013</name>
    <name evidence="7" type="ORF">PF004_g31222</name>
    <name evidence="6" type="ORF">PF005_g31754</name>
    <name evidence="4" type="ORF">PF006_g32107</name>
    <name evidence="3" type="ORF">PF007_g31504</name>
    <name evidence="1" type="ORF">PF009_g31494</name>
    <name evidence="5" type="ORF">PF010_g30761</name>
    <name evidence="2" type="ORF">PF011_g31928</name>
</gene>
<evidence type="ECO:0000313" key="4">
    <source>
        <dbReference type="EMBL" id="KAE9058590.1"/>
    </source>
</evidence>
<dbReference type="AlphaFoldDB" id="A0A6A3VA91"/>
<dbReference type="Proteomes" id="UP000433483">
    <property type="component" value="Unassembled WGS sequence"/>
</dbReference>
<evidence type="ECO:0000313" key="8">
    <source>
        <dbReference type="EMBL" id="KAE9162798.1"/>
    </source>
</evidence>
<dbReference type="Proteomes" id="UP000460718">
    <property type="component" value="Unassembled WGS sequence"/>
</dbReference>
<evidence type="ECO:0000313" key="2">
    <source>
        <dbReference type="EMBL" id="KAE8954994.1"/>
    </source>
</evidence>
<dbReference type="Proteomes" id="UP000429523">
    <property type="component" value="Unassembled WGS sequence"/>
</dbReference>
<dbReference type="EMBL" id="QXFZ01006876">
    <property type="protein sequence ID" value="KAE9057858.1"/>
    <property type="molecule type" value="Genomic_DNA"/>
</dbReference>
<evidence type="ECO:0000313" key="16">
    <source>
        <dbReference type="Proteomes" id="UP000460718"/>
    </source>
</evidence>
<keyword evidence="11" id="KW-1185">Reference proteome</keyword>
<evidence type="ECO:0000313" key="7">
    <source>
        <dbReference type="EMBL" id="KAE9160323.1"/>
    </source>
</evidence>
<dbReference type="EMBL" id="QXGC01007473">
    <property type="protein sequence ID" value="KAE9160323.1"/>
    <property type="molecule type" value="Genomic_DNA"/>
</dbReference>
<dbReference type="Proteomes" id="UP000441208">
    <property type="component" value="Unassembled WGS sequence"/>
</dbReference>
<dbReference type="Proteomes" id="UP000440367">
    <property type="component" value="Unassembled WGS sequence"/>
</dbReference>
<evidence type="ECO:0000313" key="1">
    <source>
        <dbReference type="EMBL" id="KAE8918189.1"/>
    </source>
</evidence>
<evidence type="ECO:0000313" key="5">
    <source>
        <dbReference type="EMBL" id="KAE9059080.1"/>
    </source>
</evidence>
<dbReference type="EMBL" id="QXGA01008186">
    <property type="protein sequence ID" value="KAE9058590.1"/>
    <property type="molecule type" value="Genomic_DNA"/>
</dbReference>
<evidence type="ECO:0000313" key="3">
    <source>
        <dbReference type="EMBL" id="KAE9057858.1"/>
    </source>
</evidence>
<dbReference type="EMBL" id="QXGF01006047">
    <property type="protein sequence ID" value="KAE8918189.1"/>
    <property type="molecule type" value="Genomic_DNA"/>
</dbReference>
<evidence type="ECO:0000313" key="18">
    <source>
        <dbReference type="Proteomes" id="UP000488956"/>
    </source>
</evidence>
<accession>A0A6A3VA91</accession>
<evidence type="ECO:0000313" key="13">
    <source>
        <dbReference type="Proteomes" id="UP000440367"/>
    </source>
</evidence>
<reference evidence="10 11" key="1">
    <citation type="submission" date="2018-08" db="EMBL/GenBank/DDBJ databases">
        <title>Genomic investigation of the strawberry pathogen Phytophthora fragariae indicates pathogenicity is determined by transcriptional variation in three key races.</title>
        <authorList>
            <person name="Adams T.M."/>
            <person name="Armitage A.D."/>
            <person name="Sobczyk M.K."/>
            <person name="Bates H.J."/>
            <person name="Dunwell J.M."/>
            <person name="Nellist C.F."/>
            <person name="Harrison R.J."/>
        </authorList>
    </citation>
    <scope>NUCLEOTIDE SEQUENCE [LARGE SCALE GENOMIC DNA]</scope>
    <source>
        <strain evidence="9 12">A4</strain>
        <strain evidence="8 13">BC-1</strain>
        <strain evidence="7 17">BC-23</strain>
        <strain evidence="6 11">NOV-27</strain>
        <strain evidence="4 14">NOV-5</strain>
        <strain evidence="3 15">NOV-71</strain>
        <strain evidence="1 10">NOV-9</strain>
        <strain evidence="5 18">ONT-3</strain>
        <strain evidence="2 16">SCRP245</strain>
    </source>
</reference>
<dbReference type="EMBL" id="QXFX01006171">
    <property type="protein sequence ID" value="KAE9059080.1"/>
    <property type="molecule type" value="Genomic_DNA"/>
</dbReference>
<evidence type="ECO:0000313" key="14">
    <source>
        <dbReference type="Proteomes" id="UP000440732"/>
    </source>
</evidence>
<organism evidence="8 13">
    <name type="scientific">Phytophthora fragariae</name>
    <dbReference type="NCBI Taxonomy" id="53985"/>
    <lineage>
        <taxon>Eukaryota</taxon>
        <taxon>Sar</taxon>
        <taxon>Stramenopiles</taxon>
        <taxon>Oomycota</taxon>
        <taxon>Peronosporomycetes</taxon>
        <taxon>Peronosporales</taxon>
        <taxon>Peronosporaceae</taxon>
        <taxon>Phytophthora</taxon>
    </lineage>
</organism>
<dbReference type="Proteomes" id="UP000437068">
    <property type="component" value="Unassembled WGS sequence"/>
</dbReference>
<evidence type="ECO:0000313" key="6">
    <source>
        <dbReference type="EMBL" id="KAE9160169.1"/>
    </source>
</evidence>
<dbReference type="EMBL" id="QXGD01006558">
    <property type="protein sequence ID" value="KAE9162798.1"/>
    <property type="molecule type" value="Genomic_DNA"/>
</dbReference>
<evidence type="ECO:0000313" key="12">
    <source>
        <dbReference type="Proteomes" id="UP000437068"/>
    </source>
</evidence>
<name>A0A6A3VA91_9STRA</name>
<dbReference type="EMBL" id="QXGB01006809">
    <property type="protein sequence ID" value="KAE9160169.1"/>
    <property type="molecule type" value="Genomic_DNA"/>
</dbReference>
<evidence type="ECO:0000313" key="10">
    <source>
        <dbReference type="Proteomes" id="UP000429523"/>
    </source>
</evidence>
<dbReference type="Proteomes" id="UP000476176">
    <property type="component" value="Unassembled WGS sequence"/>
</dbReference>
<proteinExistence type="predicted"/>
<comment type="caution">
    <text evidence="8">The sequence shown here is derived from an EMBL/GenBank/DDBJ whole genome shotgun (WGS) entry which is preliminary data.</text>
</comment>
<dbReference type="EMBL" id="QXFW01008704">
    <property type="protein sequence ID" value="KAE8954994.1"/>
    <property type="molecule type" value="Genomic_DNA"/>
</dbReference>
<evidence type="ECO:0000313" key="11">
    <source>
        <dbReference type="Proteomes" id="UP000433483"/>
    </source>
</evidence>
<dbReference type="EMBL" id="QXGE01006323">
    <property type="protein sequence ID" value="KAE9265467.1"/>
    <property type="molecule type" value="Genomic_DNA"/>
</dbReference>
<dbReference type="Proteomes" id="UP000488956">
    <property type="component" value="Unassembled WGS sequence"/>
</dbReference>
<sequence>MGRTRGTRDLAPETKVAVALFLVDLAARGTGATTAVAAAVEAFPLKPRTAWQLAVEGDVVEYGLTTLNKFL</sequence>
<dbReference type="Proteomes" id="UP000440732">
    <property type="component" value="Unassembled WGS sequence"/>
</dbReference>
<evidence type="ECO:0000313" key="17">
    <source>
        <dbReference type="Proteomes" id="UP000476176"/>
    </source>
</evidence>
<evidence type="ECO:0000313" key="9">
    <source>
        <dbReference type="EMBL" id="KAE9265467.1"/>
    </source>
</evidence>